<evidence type="ECO:0000256" key="1">
    <source>
        <dbReference type="ARBA" id="ARBA00022801"/>
    </source>
</evidence>
<dbReference type="STRING" id="758820.SAMN00777080_1254"/>
<accession>A0A1W2H246</accession>
<dbReference type="RefSeq" id="WP_084119468.1">
    <property type="nucleotide sequence ID" value="NZ_LT838813.1"/>
</dbReference>
<reference evidence="4" key="1">
    <citation type="submission" date="2017-04" db="EMBL/GenBank/DDBJ databases">
        <authorList>
            <person name="Varghese N."/>
            <person name="Submissions S."/>
        </authorList>
    </citation>
    <scope>NUCLEOTIDE SEQUENCE [LARGE SCALE GENOMIC DNA]</scope>
    <source>
        <strain evidence="4">DSM 16537</strain>
    </source>
</reference>
<protein>
    <submittedName>
        <fullName evidence="3">dGTPase</fullName>
    </submittedName>
</protein>
<organism evidence="3 4">
    <name type="scientific">Aquiflexum balticum DSM 16537</name>
    <dbReference type="NCBI Taxonomy" id="758820"/>
    <lineage>
        <taxon>Bacteria</taxon>
        <taxon>Pseudomonadati</taxon>
        <taxon>Bacteroidota</taxon>
        <taxon>Cytophagia</taxon>
        <taxon>Cytophagales</taxon>
        <taxon>Cyclobacteriaceae</taxon>
        <taxon>Aquiflexum</taxon>
    </lineage>
</organism>
<dbReference type="CDD" id="cd00077">
    <property type="entry name" value="HDc"/>
    <property type="match status" value="1"/>
</dbReference>
<dbReference type="InterPro" id="IPR026875">
    <property type="entry name" value="PHydrolase_assoc_dom"/>
</dbReference>
<dbReference type="Gene3D" id="1.10.3550.10">
    <property type="entry name" value="eoxyguanosinetriphosphate triphosphohydrolase domain-like"/>
    <property type="match status" value="1"/>
</dbReference>
<sequence length="450" mass="50825">MMQWEKLLNSGRFDPAKKKNVQLDAYRSEFEIDYDRIIFSAPFRNLQDKTQVFPLPEHDFVHTRLTHSLEVSSVGRSLGKSVGEYLLDKYPTLSQIGIQSSDIGAIVAAASLTHDIGNPPYGHAGEEAISDFFKHHEYGYIWQSHVKINEWADLCNFEGNAQGFRMLVSQNNGLKLSYATLAAFTKYPRPSQVFEKDKKRRSHKKFGFFVDQVNDYTHLANVLGLIKSNTDCWLRHPLAFLVEAADDICYSIIDLEDGCTLGLVSFQEICGLLAEILGEKFKPEKLDKYKTQTQKLAILRAMTIGKLVDEAVVAFCQKEEEMLTGDFDKALTDIIPSAKALEKISLLSVEKIYRSKPVLEKEAAGFQVLEGLLEVFSKALNHKFYQTELFSGRDKSILRLLPDDFPLEGWGEKVNAYPLLRALIDFISGMTDKYALALYRKVKGIALPGA</sequence>
<dbReference type="InterPro" id="IPR027432">
    <property type="entry name" value="dGTP_triphosphohydrolase_C"/>
</dbReference>
<evidence type="ECO:0000313" key="3">
    <source>
        <dbReference type="EMBL" id="SMD42692.1"/>
    </source>
</evidence>
<dbReference type="EMBL" id="LT838813">
    <property type="protein sequence ID" value="SMD42692.1"/>
    <property type="molecule type" value="Genomic_DNA"/>
</dbReference>
<dbReference type="InterPro" id="IPR003607">
    <property type="entry name" value="HD/PDEase_dom"/>
</dbReference>
<dbReference type="SMART" id="SM00471">
    <property type="entry name" value="HDc"/>
    <property type="match status" value="1"/>
</dbReference>
<dbReference type="GO" id="GO:0008832">
    <property type="term" value="F:dGTPase activity"/>
    <property type="evidence" value="ECO:0007669"/>
    <property type="project" value="TreeGrafter"/>
</dbReference>
<dbReference type="Gene3D" id="1.10.3410.10">
    <property type="entry name" value="putative deoxyguanosinetriphosphate triphosphohydrolase like domain"/>
    <property type="match status" value="1"/>
</dbReference>
<name>A0A1W2H246_9BACT</name>
<dbReference type="GO" id="GO:0006203">
    <property type="term" value="P:dGTP catabolic process"/>
    <property type="evidence" value="ECO:0007669"/>
    <property type="project" value="TreeGrafter"/>
</dbReference>
<evidence type="ECO:0000313" key="4">
    <source>
        <dbReference type="Proteomes" id="UP000192333"/>
    </source>
</evidence>
<dbReference type="Pfam" id="PF13286">
    <property type="entry name" value="HD_assoc"/>
    <property type="match status" value="1"/>
</dbReference>
<dbReference type="OrthoDB" id="9803619at2"/>
<gene>
    <name evidence="3" type="ORF">SAMN00777080_1254</name>
</gene>
<dbReference type="InterPro" id="IPR023293">
    <property type="entry name" value="dGTP_triP_hydro_central_sf"/>
</dbReference>
<keyword evidence="1" id="KW-0378">Hydrolase</keyword>
<dbReference type="InterPro" id="IPR006261">
    <property type="entry name" value="dGTPase"/>
</dbReference>
<dbReference type="InterPro" id="IPR050135">
    <property type="entry name" value="dGTPase-like"/>
</dbReference>
<dbReference type="AlphaFoldDB" id="A0A1W2H246"/>
<dbReference type="PANTHER" id="PTHR11373:SF32">
    <property type="entry name" value="DEOXYGUANOSINETRIPHOSPHATE TRIPHOSPHOHYDROLASE"/>
    <property type="match status" value="1"/>
</dbReference>
<dbReference type="PANTHER" id="PTHR11373">
    <property type="entry name" value="DEOXYNUCLEOSIDE TRIPHOSPHATE TRIPHOSPHOHYDROLASE"/>
    <property type="match status" value="1"/>
</dbReference>
<keyword evidence="4" id="KW-1185">Reference proteome</keyword>
<dbReference type="Proteomes" id="UP000192333">
    <property type="component" value="Chromosome I"/>
</dbReference>
<dbReference type="PROSITE" id="PS51831">
    <property type="entry name" value="HD"/>
    <property type="match status" value="1"/>
</dbReference>
<evidence type="ECO:0000259" key="2">
    <source>
        <dbReference type="PROSITE" id="PS51831"/>
    </source>
</evidence>
<feature type="domain" description="HD" evidence="2">
    <location>
        <begin position="64"/>
        <end position="251"/>
    </location>
</feature>
<dbReference type="Pfam" id="PF01966">
    <property type="entry name" value="HD"/>
    <property type="match status" value="1"/>
</dbReference>
<dbReference type="InterPro" id="IPR006674">
    <property type="entry name" value="HD_domain"/>
</dbReference>
<dbReference type="NCBIfam" id="TIGR01353">
    <property type="entry name" value="dGTP_triPase"/>
    <property type="match status" value="1"/>
</dbReference>
<proteinExistence type="predicted"/>
<dbReference type="Gene3D" id="1.10.3210.10">
    <property type="entry name" value="Hypothetical protein af1432"/>
    <property type="match status" value="1"/>
</dbReference>
<dbReference type="SUPFAM" id="SSF109604">
    <property type="entry name" value="HD-domain/PDEase-like"/>
    <property type="match status" value="1"/>
</dbReference>